<accession>A0A561T6W4</accession>
<dbReference type="PANTHER" id="PTHR31310">
    <property type="match status" value="1"/>
</dbReference>
<comment type="subcellular location">
    <subcellularLocation>
        <location evidence="1">Membrane</location>
        <topology evidence="1">Multi-pass membrane protein</topology>
    </subcellularLocation>
</comment>
<protein>
    <submittedName>
        <fullName evidence="8">PAP2 superfamily protein</fullName>
    </submittedName>
</protein>
<feature type="transmembrane region" description="Helical" evidence="6">
    <location>
        <begin position="135"/>
        <end position="153"/>
    </location>
</feature>
<dbReference type="InterPro" id="IPR052185">
    <property type="entry name" value="IPC_Synthase-Related"/>
</dbReference>
<name>A0A561T6W4_9ACTN</name>
<evidence type="ECO:0000313" key="9">
    <source>
        <dbReference type="Proteomes" id="UP000317940"/>
    </source>
</evidence>
<dbReference type="PANTHER" id="PTHR31310:SF7">
    <property type="entry name" value="PA-PHOSPHATASE RELATED-FAMILY PROTEIN DDB_G0268928"/>
    <property type="match status" value="1"/>
</dbReference>
<dbReference type="OrthoDB" id="5241565at2"/>
<feature type="domain" description="Inositolphosphotransferase Aur1/Ipt1" evidence="7">
    <location>
        <begin position="72"/>
        <end position="253"/>
    </location>
</feature>
<evidence type="ECO:0000256" key="5">
    <source>
        <dbReference type="SAM" id="MobiDB-lite"/>
    </source>
</evidence>
<evidence type="ECO:0000256" key="2">
    <source>
        <dbReference type="ARBA" id="ARBA00022692"/>
    </source>
</evidence>
<comment type="caution">
    <text evidence="8">The sequence shown here is derived from an EMBL/GenBank/DDBJ whole genome shotgun (WGS) entry which is preliminary data.</text>
</comment>
<feature type="transmembrane region" description="Helical" evidence="6">
    <location>
        <begin position="242"/>
        <end position="259"/>
    </location>
</feature>
<organism evidence="8 9">
    <name type="scientific">Kitasatospora viridis</name>
    <dbReference type="NCBI Taxonomy" id="281105"/>
    <lineage>
        <taxon>Bacteria</taxon>
        <taxon>Bacillati</taxon>
        <taxon>Actinomycetota</taxon>
        <taxon>Actinomycetes</taxon>
        <taxon>Kitasatosporales</taxon>
        <taxon>Streptomycetaceae</taxon>
        <taxon>Kitasatospora</taxon>
    </lineage>
</organism>
<keyword evidence="3 6" id="KW-1133">Transmembrane helix</keyword>
<dbReference type="GO" id="GO:0016020">
    <property type="term" value="C:membrane"/>
    <property type="evidence" value="ECO:0007669"/>
    <property type="project" value="UniProtKB-SubCell"/>
</dbReference>
<gene>
    <name evidence="8" type="ORF">FHX73_14324</name>
</gene>
<sequence length="268" mass="29671">MTLTPTHRPPTTAADPVGRRAGRGLLPASWLRVGRPAWWAELLLIGAGWMLYNATRNAVPTHKDAALQRASDLLSLERHLHISFELSANHAANKITWLIVGMNYYYATLYMVGLVGVLLWLYVRRPEQYRSARTALCVASFSALVGFYCFALAPPRFLTGEGFIDTTVVHHTWGSWASSSVSSVSNQYAAMPSIHIAWSTWCGVVMFKLAKSRIMRTLGVLFPFCTFAVIICTGNHYEADAVMGALIVVVGFLVQRLLTGRPAFPPRD</sequence>
<dbReference type="RefSeq" id="WP_145910109.1">
    <property type="nucleotide sequence ID" value="NZ_BAAAMZ010000009.1"/>
</dbReference>
<keyword evidence="9" id="KW-1185">Reference proteome</keyword>
<evidence type="ECO:0000256" key="3">
    <source>
        <dbReference type="ARBA" id="ARBA00022989"/>
    </source>
</evidence>
<keyword evidence="4 6" id="KW-0472">Membrane</keyword>
<evidence type="ECO:0000259" key="7">
    <source>
        <dbReference type="Pfam" id="PF14378"/>
    </source>
</evidence>
<dbReference type="Proteomes" id="UP000317940">
    <property type="component" value="Unassembled WGS sequence"/>
</dbReference>
<evidence type="ECO:0000256" key="4">
    <source>
        <dbReference type="ARBA" id="ARBA00023136"/>
    </source>
</evidence>
<proteinExistence type="predicted"/>
<dbReference type="CDD" id="cd03386">
    <property type="entry name" value="PAP2_Aur1_like"/>
    <property type="match status" value="1"/>
</dbReference>
<evidence type="ECO:0000256" key="1">
    <source>
        <dbReference type="ARBA" id="ARBA00004141"/>
    </source>
</evidence>
<reference evidence="8 9" key="1">
    <citation type="submission" date="2019-06" db="EMBL/GenBank/DDBJ databases">
        <title>Sequencing the genomes of 1000 actinobacteria strains.</title>
        <authorList>
            <person name="Klenk H.-P."/>
        </authorList>
    </citation>
    <scope>NUCLEOTIDE SEQUENCE [LARGE SCALE GENOMIC DNA]</scope>
    <source>
        <strain evidence="8 9">DSM 44826</strain>
    </source>
</reference>
<feature type="region of interest" description="Disordered" evidence="5">
    <location>
        <begin position="1"/>
        <end position="20"/>
    </location>
</feature>
<feature type="transmembrane region" description="Helical" evidence="6">
    <location>
        <begin position="188"/>
        <end position="210"/>
    </location>
</feature>
<dbReference type="InterPro" id="IPR026841">
    <property type="entry name" value="Aur1/Ipt1"/>
</dbReference>
<evidence type="ECO:0000256" key="6">
    <source>
        <dbReference type="SAM" id="Phobius"/>
    </source>
</evidence>
<dbReference type="Pfam" id="PF14378">
    <property type="entry name" value="PAP2_3"/>
    <property type="match status" value="1"/>
</dbReference>
<evidence type="ECO:0000313" key="8">
    <source>
        <dbReference type="EMBL" id="TWF82842.1"/>
    </source>
</evidence>
<keyword evidence="2 6" id="KW-0812">Transmembrane</keyword>
<feature type="transmembrane region" description="Helical" evidence="6">
    <location>
        <begin position="104"/>
        <end position="123"/>
    </location>
</feature>
<dbReference type="EMBL" id="VIWT01000004">
    <property type="protein sequence ID" value="TWF82842.1"/>
    <property type="molecule type" value="Genomic_DNA"/>
</dbReference>
<dbReference type="AlphaFoldDB" id="A0A561T6W4"/>
<feature type="transmembrane region" description="Helical" evidence="6">
    <location>
        <begin position="217"/>
        <end position="236"/>
    </location>
</feature>